<feature type="region of interest" description="Disordered" evidence="1">
    <location>
        <begin position="1126"/>
        <end position="1353"/>
    </location>
</feature>
<feature type="compositionally biased region" description="Polar residues" evidence="1">
    <location>
        <begin position="1"/>
        <end position="10"/>
    </location>
</feature>
<dbReference type="SMART" id="SM00233">
    <property type="entry name" value="PH"/>
    <property type="match status" value="1"/>
</dbReference>
<feature type="compositionally biased region" description="Pro residues" evidence="1">
    <location>
        <begin position="231"/>
        <end position="241"/>
    </location>
</feature>
<feature type="compositionally biased region" description="Low complexity" evidence="1">
    <location>
        <begin position="968"/>
        <end position="978"/>
    </location>
</feature>
<dbReference type="InterPro" id="IPR058155">
    <property type="entry name" value="Skg3/CAF120-like_PH"/>
</dbReference>
<feature type="compositionally biased region" description="Polar residues" evidence="1">
    <location>
        <begin position="34"/>
        <end position="54"/>
    </location>
</feature>
<sequence length="1734" mass="186288">MSSYPQSTSPPHWESRNGYVPPPRFQQLRAQDYQLHSQLNQHADPNGTQRQYPLSANPPLANIAPSPNTYNHQGHFTPSPNQSPRMAHARSSSYFSFARKQSADAQSGAVQQRPLSSAPNTNGSINSNQFLPPSTNAFSQDSTPGSSRQTPTYLSGSSQDQQSPQFAQSQGPPFSPAPAPQQGIQPMPVVPQQVPQRPQVQPQQSSNTEMAPTAGGSQQPTPTNATSVPDKPQPPQVAPAPLHPEIRSVVQLSIAHAHKVYFSGPLVRRYERQPDGQKPHKDEGWVDVWAQLGGTTLSIWSMKEIQEASKQGKEVPPSYINVTDAFIQVLGSVTVQPTATTPGKRYTNVLTLNTAGSNLLLFSCPSTPALISWAAALRLAAWEKSRLEEIYTAHLIRITLTARDVPTTLIRGKMEGYARVRIAGQTDWKRVWLVVQEGSEGVDHAATSAAANAVQSTMKKKRMSNLFSREQNVANFPVPTRATVSFYAGPKPKDRKKPLLTVHSVTQAFGVYPERPELINRSTLIKIEGTLGDDDIAGTLRGREAWVLIMPELENGVGQAAEMLKWVVALHDAFELYGRPDAWTWDPRDPVSLMFGYPVGPQKENLFMDREVVENMDPRDDRTSAIRTEMKRLLLANMKPAVQVVQPRPTQRLVSDSPPILPAIGANVVADNDKPQSSTLPTPDASAPKSPTGLQLPPLDLGSETSFSTPSRSGPLTPITERTLSADLPGQHTPSPSPLNDQVQRQGSNPATIIPKEKLPLDVSSPEPAPILSGPISLSPRIGSPTIGDTTPNPPQSIPQSPNDSRPISALDKPPSSTYFDHKSPANATSPKSVTSPKLQDRVPSDGPSPAYSPLPSPNLANPNASQLSPNLNQAFPASFLSANSNTNVSSNRSSATSPEPSSDNDQSRLGARSALASPVLSSKPQSPVSNTFKSTPAEEPNDFINEAGAALFYMRQNEAGNKNVDGQQRQQRPSQQTRLEEESSSNEESDDAPKGRNVSRPPPQTNENPGRTSTSPDIQPIPSRRGTPMAFAENNSNSPPNSAVTRGRLSSPTRSGLGRKPSGARAQSSATRSFDHRGAGSISSQTVTEEDENMSHNKENTTSDLAYDDATGEALAALTYLDIADQEAEPARPSTRQPTQTVEPLKIRSDRTNNASSPPPMSSGDNVPYRSSFAPSNKAAERKLKAQAQQAAHHAATHKPGRANGKKKANTGGAWESSDEEEEEEEEEEDDDDEPASGSERPTARGYPSNSMQQGLSTAGSLKPLQTQQLQDYQQQDGVQTPSHLRPARNLPEIPGNRGPGDGFYHPQPQLAQRRMVSDSQYSADGGRRTHYDDGTPIRTQAEVPQPGAARQTVWSQVLDPGRSGRIPQPEQTPGRDTFVQLEPSEAMTKAFTPQGLLSAGLQDKEDRSARRQEELARESGASLINVPNKPPPPQTGLLGAITAHERERKRDGGVGAALTEREREKRLAEERQRRFDEHQRQQLDQMQQGGSMYGGFGFNPMMANPMMMGMNPMMGLSPMMTGNGMNPMMGAGGMPGMNPMMTGQMGYPGMMGGFNPQHMFAAQQAAAQAYQQAMMAFSVAGSQIGGEGGAAGTGGGAVPQVTPNLTGNMGGMNLAMSGMNPAMGANNMGAFDPRMSMMGMPMMGMGMGMMGMGAPPTGPLGMQGTGMSNFDPRSSPGLTNSGQQNSNEAGLVPPNQFSSRTSSPASRGSPLARGGPEVTADRGRPSRPTSPK</sequence>
<dbReference type="Pfam" id="PF25381">
    <property type="entry name" value="PH_26"/>
    <property type="match status" value="1"/>
</dbReference>
<feature type="compositionally biased region" description="Polar residues" evidence="1">
    <location>
        <begin position="1006"/>
        <end position="1018"/>
    </location>
</feature>
<feature type="domain" description="PH" evidence="2">
    <location>
        <begin position="260"/>
        <end position="384"/>
    </location>
</feature>
<feature type="compositionally biased region" description="Polar residues" evidence="1">
    <location>
        <begin position="103"/>
        <end position="156"/>
    </location>
</feature>
<accession>A0A8H4QN56</accession>
<feature type="compositionally biased region" description="Basic residues" evidence="1">
    <location>
        <begin position="1196"/>
        <end position="1210"/>
    </location>
</feature>
<name>A0A8H4QN56_9AGAR</name>
<dbReference type="InterPro" id="IPR001849">
    <property type="entry name" value="PH_domain"/>
</dbReference>
<evidence type="ECO:0000259" key="2">
    <source>
        <dbReference type="SMART" id="SM00233"/>
    </source>
</evidence>
<feature type="region of interest" description="Disordered" evidence="1">
    <location>
        <begin position="1417"/>
        <end position="1440"/>
    </location>
</feature>
<feature type="region of interest" description="Disordered" evidence="1">
    <location>
        <begin position="1656"/>
        <end position="1734"/>
    </location>
</feature>
<dbReference type="Proteomes" id="UP000521872">
    <property type="component" value="Unassembled WGS sequence"/>
</dbReference>
<feature type="compositionally biased region" description="Low complexity" evidence="1">
    <location>
        <begin position="180"/>
        <end position="204"/>
    </location>
</feature>
<feature type="compositionally biased region" description="Polar residues" evidence="1">
    <location>
        <begin position="205"/>
        <end position="227"/>
    </location>
</feature>
<dbReference type="Gene3D" id="2.30.29.30">
    <property type="entry name" value="Pleckstrin-homology domain (PH domain)/Phosphotyrosine-binding domain (PTB)"/>
    <property type="match status" value="1"/>
</dbReference>
<feature type="region of interest" description="Disordered" evidence="1">
    <location>
        <begin position="1447"/>
        <end position="1466"/>
    </location>
</feature>
<feature type="compositionally biased region" description="Polar residues" evidence="1">
    <location>
        <begin position="65"/>
        <end position="95"/>
    </location>
</feature>
<feature type="compositionally biased region" description="Polar residues" evidence="1">
    <location>
        <begin position="1249"/>
        <end position="1261"/>
    </location>
</feature>
<evidence type="ECO:0000313" key="4">
    <source>
        <dbReference type="Proteomes" id="UP000521872"/>
    </source>
</evidence>
<dbReference type="InterPro" id="IPR011993">
    <property type="entry name" value="PH-like_dom_sf"/>
</dbReference>
<reference evidence="3 4" key="1">
    <citation type="submission" date="2019-12" db="EMBL/GenBank/DDBJ databases">
        <authorList>
            <person name="Floudas D."/>
            <person name="Bentzer J."/>
            <person name="Ahren D."/>
            <person name="Johansson T."/>
            <person name="Persson P."/>
            <person name="Tunlid A."/>
        </authorList>
    </citation>
    <scope>NUCLEOTIDE SEQUENCE [LARGE SCALE GENOMIC DNA]</scope>
    <source>
        <strain evidence="3 4">CBS 102.39</strain>
    </source>
</reference>
<feature type="compositionally biased region" description="Polar residues" evidence="1">
    <location>
        <begin position="703"/>
        <end position="714"/>
    </location>
</feature>
<gene>
    <name evidence="3" type="ORF">D9613_007907</name>
</gene>
<feature type="region of interest" description="Disordered" evidence="1">
    <location>
        <begin position="1"/>
        <end position="241"/>
    </location>
</feature>
<proteinExistence type="predicted"/>
<comment type="caution">
    <text evidence="3">The sequence shown here is derived from an EMBL/GenBank/DDBJ whole genome shotgun (WGS) entry which is preliminary data.</text>
</comment>
<protein>
    <recommendedName>
        <fullName evidence="2">PH domain-containing protein</fullName>
    </recommendedName>
</protein>
<feature type="compositionally biased region" description="Polar residues" evidence="1">
    <location>
        <begin position="732"/>
        <end position="751"/>
    </location>
</feature>
<organism evidence="3 4">
    <name type="scientific">Agrocybe pediades</name>
    <dbReference type="NCBI Taxonomy" id="84607"/>
    <lineage>
        <taxon>Eukaryota</taxon>
        <taxon>Fungi</taxon>
        <taxon>Dikarya</taxon>
        <taxon>Basidiomycota</taxon>
        <taxon>Agaricomycotina</taxon>
        <taxon>Agaricomycetes</taxon>
        <taxon>Agaricomycetidae</taxon>
        <taxon>Agaricales</taxon>
        <taxon>Agaricineae</taxon>
        <taxon>Strophariaceae</taxon>
        <taxon>Agrocybe</taxon>
    </lineage>
</organism>
<feature type="compositionally biased region" description="Polar residues" evidence="1">
    <location>
        <begin position="920"/>
        <end position="935"/>
    </location>
</feature>
<feature type="compositionally biased region" description="Low complexity" evidence="1">
    <location>
        <begin position="1266"/>
        <end position="1282"/>
    </location>
</feature>
<feature type="compositionally biased region" description="Polar residues" evidence="1">
    <location>
        <begin position="1667"/>
        <end position="1690"/>
    </location>
</feature>
<feature type="region of interest" description="Disordered" evidence="1">
    <location>
        <begin position="668"/>
        <end position="1110"/>
    </location>
</feature>
<keyword evidence="4" id="KW-1185">Reference proteome</keyword>
<dbReference type="EMBL" id="JAACJL010000045">
    <property type="protein sequence ID" value="KAF4613981.1"/>
    <property type="molecule type" value="Genomic_DNA"/>
</dbReference>
<feature type="compositionally biased region" description="Basic and acidic residues" evidence="1">
    <location>
        <begin position="1327"/>
        <end position="1337"/>
    </location>
</feature>
<feature type="compositionally biased region" description="Polar residues" evidence="1">
    <location>
        <begin position="826"/>
        <end position="838"/>
    </location>
</feature>
<feature type="compositionally biased region" description="Acidic residues" evidence="1">
    <location>
        <begin position="1218"/>
        <end position="1236"/>
    </location>
</feature>
<feature type="compositionally biased region" description="Polar residues" evidence="1">
    <location>
        <begin position="867"/>
        <end position="876"/>
    </location>
</feature>
<evidence type="ECO:0000256" key="1">
    <source>
        <dbReference type="SAM" id="MobiDB-lite"/>
    </source>
</evidence>
<feature type="compositionally biased region" description="Low complexity" evidence="1">
    <location>
        <begin position="1700"/>
        <end position="1712"/>
    </location>
</feature>
<feature type="compositionally biased region" description="Low complexity" evidence="1">
    <location>
        <begin position="157"/>
        <end position="172"/>
    </location>
</feature>
<dbReference type="SUPFAM" id="SSF50729">
    <property type="entry name" value="PH domain-like"/>
    <property type="match status" value="1"/>
</dbReference>
<evidence type="ECO:0000313" key="3">
    <source>
        <dbReference type="EMBL" id="KAF4613981.1"/>
    </source>
</evidence>
<feature type="compositionally biased region" description="Low complexity" evidence="1">
    <location>
        <begin position="882"/>
        <end position="898"/>
    </location>
</feature>